<dbReference type="InterPro" id="IPR029063">
    <property type="entry name" value="SAM-dependent_MTases_sf"/>
</dbReference>
<proteinExistence type="predicted"/>
<evidence type="ECO:0000259" key="1">
    <source>
        <dbReference type="Pfam" id="PF18096"/>
    </source>
</evidence>
<keyword evidence="4" id="KW-1185">Reference proteome</keyword>
<dbReference type="STRING" id="686796.SAMN04488104_104224"/>
<dbReference type="Proteomes" id="UP000199060">
    <property type="component" value="Unassembled WGS sequence"/>
</dbReference>
<dbReference type="Gene3D" id="3.40.50.150">
    <property type="entry name" value="Vaccinia Virus protein VP39"/>
    <property type="match status" value="1"/>
</dbReference>
<dbReference type="SUPFAM" id="SSF53335">
    <property type="entry name" value="S-adenosyl-L-methionine-dependent methyltransferases"/>
    <property type="match status" value="1"/>
</dbReference>
<evidence type="ECO:0000313" key="4">
    <source>
        <dbReference type="Proteomes" id="UP000199060"/>
    </source>
</evidence>
<dbReference type="AlphaFoldDB" id="A0A1G6W9U6"/>
<dbReference type="Gene3D" id="1.10.10.1110">
    <property type="entry name" value="Methyltransferase PG1098, N-terminal domain"/>
    <property type="match status" value="1"/>
</dbReference>
<dbReference type="OrthoDB" id="1000417at2"/>
<dbReference type="Pfam" id="PF22013">
    <property type="entry name" value="PG_1098_Fer"/>
    <property type="match status" value="1"/>
</dbReference>
<dbReference type="RefSeq" id="WP_087940867.1">
    <property type="nucleotide sequence ID" value="NZ_FNAC01000042.1"/>
</dbReference>
<dbReference type="EMBL" id="FNAC01000042">
    <property type="protein sequence ID" value="SDD62642.1"/>
    <property type="molecule type" value="Genomic_DNA"/>
</dbReference>
<accession>A0A1G6W9U6</accession>
<evidence type="ECO:0000313" key="3">
    <source>
        <dbReference type="EMBL" id="SDD62642.1"/>
    </source>
</evidence>
<dbReference type="InterPro" id="IPR054168">
    <property type="entry name" value="PG_1098_Fer"/>
</dbReference>
<evidence type="ECO:0000259" key="2">
    <source>
        <dbReference type="Pfam" id="PF22013"/>
    </source>
</evidence>
<feature type="domain" description="PG-1098 ferredoxin-like" evidence="2">
    <location>
        <begin position="291"/>
        <end position="334"/>
    </location>
</feature>
<dbReference type="InterPro" id="IPR041497">
    <property type="entry name" value="Thump-like"/>
</dbReference>
<dbReference type="Pfam" id="PF18096">
    <property type="entry name" value="Thump_like"/>
    <property type="match status" value="1"/>
</dbReference>
<gene>
    <name evidence="3" type="ORF">SAMN04488104_104224</name>
</gene>
<name>A0A1G6W9U6_9BACT</name>
<sequence length="408" mass="46459">MDISEFHSAEFQQFVQDHLEEDPALLLFKYQGKVPFDLKMAVQQLSARQKAKKKLPSWSSNPALIFPASISLEQSSSEDTARFKAKGLKGKLMIDLTGGLGVDFFYLSQGFEKGIYCERQKELFEVTTHNLQELEPSKGSEPLKDLPSKFDFFEGDGIAFLQKTNLQFDLIYLDPARRGSGNQKLYRLQDCEPDVVNSWPLLKEKSNQILIKSSPMLDLSQAWAELPDVQKITIVSVKNEVKELLLSWEKGKDSIKKQIEVVDLGRAFPRFSFYRKEEEQADSIYSEAERYLVEPLGGILKSGAFNLFGERYGLKKLEKNSHLYTGNQVPEDIPGRTFEVIQEVNLKKQEIKKLFPSGKVNVITRNYVLSAESLKRKMGLKDGGDDFLIATKTQKGNKVYWCKKNEGV</sequence>
<organism evidence="3 4">
    <name type="scientific">Algoriphagus faecimaris</name>
    <dbReference type="NCBI Taxonomy" id="686796"/>
    <lineage>
        <taxon>Bacteria</taxon>
        <taxon>Pseudomonadati</taxon>
        <taxon>Bacteroidota</taxon>
        <taxon>Cytophagia</taxon>
        <taxon>Cytophagales</taxon>
        <taxon>Cyclobacteriaceae</taxon>
        <taxon>Algoriphagus</taxon>
    </lineage>
</organism>
<feature type="domain" description="THUMP-like" evidence="1">
    <location>
        <begin position="335"/>
        <end position="404"/>
    </location>
</feature>
<protein>
    <submittedName>
        <fullName evidence="3">Uncharacterized protein</fullName>
    </submittedName>
</protein>
<reference evidence="4" key="1">
    <citation type="submission" date="2016-10" db="EMBL/GenBank/DDBJ databases">
        <authorList>
            <person name="Varghese N."/>
            <person name="Submissions S."/>
        </authorList>
    </citation>
    <scope>NUCLEOTIDE SEQUENCE [LARGE SCALE GENOMIC DNA]</scope>
    <source>
        <strain evidence="4">DSM 23095</strain>
    </source>
</reference>